<evidence type="ECO:0000313" key="3">
    <source>
        <dbReference type="EnsemblPlants" id="AES78046"/>
    </source>
</evidence>
<sequence length="69" mass="8004">MSEYGEVVVVRNTPERIRRCESKMMSSEKRTLNEEEDHGDADGGRRWSDLRVQMMETVLIVRFEAENGG</sequence>
<gene>
    <name evidence="2" type="ordered locus">MTR_7g023890</name>
</gene>
<reference evidence="2 4" key="1">
    <citation type="journal article" date="2011" name="Nature">
        <title>The Medicago genome provides insight into the evolution of rhizobial symbioses.</title>
        <authorList>
            <person name="Young N.D."/>
            <person name="Debelle F."/>
            <person name="Oldroyd G.E."/>
            <person name="Geurts R."/>
            <person name="Cannon S.B."/>
            <person name="Udvardi M.K."/>
            <person name="Benedito V.A."/>
            <person name="Mayer K.F."/>
            <person name="Gouzy J."/>
            <person name="Schoof H."/>
            <person name="Van de Peer Y."/>
            <person name="Proost S."/>
            <person name="Cook D.R."/>
            <person name="Meyers B.C."/>
            <person name="Spannagl M."/>
            <person name="Cheung F."/>
            <person name="De Mita S."/>
            <person name="Krishnakumar V."/>
            <person name="Gundlach H."/>
            <person name="Zhou S."/>
            <person name="Mudge J."/>
            <person name="Bharti A.K."/>
            <person name="Murray J.D."/>
            <person name="Naoumkina M.A."/>
            <person name="Rosen B."/>
            <person name="Silverstein K.A."/>
            <person name="Tang H."/>
            <person name="Rombauts S."/>
            <person name="Zhao P.X."/>
            <person name="Zhou P."/>
            <person name="Barbe V."/>
            <person name="Bardou P."/>
            <person name="Bechner M."/>
            <person name="Bellec A."/>
            <person name="Berger A."/>
            <person name="Berges H."/>
            <person name="Bidwell S."/>
            <person name="Bisseling T."/>
            <person name="Choisne N."/>
            <person name="Couloux A."/>
            <person name="Denny R."/>
            <person name="Deshpande S."/>
            <person name="Dai X."/>
            <person name="Doyle J.J."/>
            <person name="Dudez A.M."/>
            <person name="Farmer A.D."/>
            <person name="Fouteau S."/>
            <person name="Franken C."/>
            <person name="Gibelin C."/>
            <person name="Gish J."/>
            <person name="Goldstein S."/>
            <person name="Gonzalez A.J."/>
            <person name="Green P.J."/>
            <person name="Hallab A."/>
            <person name="Hartog M."/>
            <person name="Hua A."/>
            <person name="Humphray S.J."/>
            <person name="Jeong D.H."/>
            <person name="Jing Y."/>
            <person name="Jocker A."/>
            <person name="Kenton S.M."/>
            <person name="Kim D.J."/>
            <person name="Klee K."/>
            <person name="Lai H."/>
            <person name="Lang C."/>
            <person name="Lin S."/>
            <person name="Macmil S.L."/>
            <person name="Magdelenat G."/>
            <person name="Matthews L."/>
            <person name="McCorrison J."/>
            <person name="Monaghan E.L."/>
            <person name="Mun J.H."/>
            <person name="Najar F.Z."/>
            <person name="Nicholson C."/>
            <person name="Noirot C."/>
            <person name="O'Bleness M."/>
            <person name="Paule C.R."/>
            <person name="Poulain J."/>
            <person name="Prion F."/>
            <person name="Qin B."/>
            <person name="Qu C."/>
            <person name="Retzel E.F."/>
            <person name="Riddle C."/>
            <person name="Sallet E."/>
            <person name="Samain S."/>
            <person name="Samson N."/>
            <person name="Sanders I."/>
            <person name="Saurat O."/>
            <person name="Scarpelli C."/>
            <person name="Schiex T."/>
            <person name="Segurens B."/>
            <person name="Severin A.J."/>
            <person name="Sherrier D.J."/>
            <person name="Shi R."/>
            <person name="Sims S."/>
            <person name="Singer S.R."/>
            <person name="Sinharoy S."/>
            <person name="Sterck L."/>
            <person name="Viollet A."/>
            <person name="Wang B.B."/>
            <person name="Wang K."/>
            <person name="Wang M."/>
            <person name="Wang X."/>
            <person name="Warfsmann J."/>
            <person name="Weissenbach J."/>
            <person name="White D.D."/>
            <person name="White J.D."/>
            <person name="Wiley G.B."/>
            <person name="Wincker P."/>
            <person name="Xing Y."/>
            <person name="Yang L."/>
            <person name="Yao Z."/>
            <person name="Ying F."/>
            <person name="Zhai J."/>
            <person name="Zhou L."/>
            <person name="Zuber A."/>
            <person name="Denarie J."/>
            <person name="Dixon R.A."/>
            <person name="May G.D."/>
            <person name="Schwartz D.C."/>
            <person name="Rogers J."/>
            <person name="Quetier F."/>
            <person name="Town C.D."/>
            <person name="Roe B.A."/>
        </authorList>
    </citation>
    <scope>NUCLEOTIDE SEQUENCE [LARGE SCALE GENOMIC DNA]</scope>
    <source>
        <strain evidence="2">A17</strain>
        <strain evidence="3 4">cv. Jemalong A17</strain>
    </source>
</reference>
<dbReference type="Proteomes" id="UP000002051">
    <property type="component" value="Unassembled WGS sequence"/>
</dbReference>
<evidence type="ECO:0000313" key="2">
    <source>
        <dbReference type="EMBL" id="AES78046.1"/>
    </source>
</evidence>
<dbReference type="HOGENOM" id="CLU_2779723_0_0_1"/>
<reference evidence="2 4" key="2">
    <citation type="journal article" date="2014" name="BMC Genomics">
        <title>An improved genome release (version Mt4.0) for the model legume Medicago truncatula.</title>
        <authorList>
            <person name="Tang H."/>
            <person name="Krishnakumar V."/>
            <person name="Bidwell S."/>
            <person name="Rosen B."/>
            <person name="Chan A."/>
            <person name="Zhou S."/>
            <person name="Gentzbittel L."/>
            <person name="Childs K.L."/>
            <person name="Yandell M."/>
            <person name="Gundlach H."/>
            <person name="Mayer K.F."/>
            <person name="Schwartz D.C."/>
            <person name="Town C.D."/>
        </authorList>
    </citation>
    <scope>GENOME REANNOTATION</scope>
    <source>
        <strain evidence="3 4">cv. Jemalong A17</strain>
    </source>
</reference>
<feature type="region of interest" description="Disordered" evidence="1">
    <location>
        <begin position="22"/>
        <end position="46"/>
    </location>
</feature>
<dbReference type="EnsemblPlants" id="AES78046">
    <property type="protein sequence ID" value="AES78046"/>
    <property type="gene ID" value="MTR_7g023890"/>
</dbReference>
<reference evidence="3" key="3">
    <citation type="submission" date="2015-04" db="UniProtKB">
        <authorList>
            <consortium name="EnsemblPlants"/>
        </authorList>
    </citation>
    <scope>IDENTIFICATION</scope>
    <source>
        <strain evidence="3">cv. Jemalong A17</strain>
    </source>
</reference>
<dbReference type="PaxDb" id="3880-AES78046"/>
<protein>
    <submittedName>
        <fullName evidence="2 3">Uncharacterized protein</fullName>
    </submittedName>
</protein>
<dbReference type="AlphaFoldDB" id="G7KWQ7"/>
<evidence type="ECO:0000313" key="4">
    <source>
        <dbReference type="Proteomes" id="UP000002051"/>
    </source>
</evidence>
<name>G7KWQ7_MEDTR</name>
<evidence type="ECO:0000256" key="1">
    <source>
        <dbReference type="SAM" id="MobiDB-lite"/>
    </source>
</evidence>
<accession>G7KWQ7</accession>
<proteinExistence type="predicted"/>
<organism evidence="2 4">
    <name type="scientific">Medicago truncatula</name>
    <name type="common">Barrel medic</name>
    <name type="synonym">Medicago tribuloides</name>
    <dbReference type="NCBI Taxonomy" id="3880"/>
    <lineage>
        <taxon>Eukaryota</taxon>
        <taxon>Viridiplantae</taxon>
        <taxon>Streptophyta</taxon>
        <taxon>Embryophyta</taxon>
        <taxon>Tracheophyta</taxon>
        <taxon>Spermatophyta</taxon>
        <taxon>Magnoliopsida</taxon>
        <taxon>eudicotyledons</taxon>
        <taxon>Gunneridae</taxon>
        <taxon>Pentapetalae</taxon>
        <taxon>rosids</taxon>
        <taxon>fabids</taxon>
        <taxon>Fabales</taxon>
        <taxon>Fabaceae</taxon>
        <taxon>Papilionoideae</taxon>
        <taxon>50 kb inversion clade</taxon>
        <taxon>NPAAA clade</taxon>
        <taxon>Hologalegina</taxon>
        <taxon>IRL clade</taxon>
        <taxon>Trifolieae</taxon>
        <taxon>Medicago</taxon>
    </lineage>
</organism>
<dbReference type="EMBL" id="CM001223">
    <property type="protein sequence ID" value="AES78046.1"/>
    <property type="molecule type" value="Genomic_DNA"/>
</dbReference>
<keyword evidence="4" id="KW-1185">Reference proteome</keyword>
<feature type="compositionally biased region" description="Basic and acidic residues" evidence="1">
    <location>
        <begin position="22"/>
        <end position="33"/>
    </location>
</feature>